<dbReference type="Pfam" id="PF21999">
    <property type="entry name" value="IMS_HHH_1"/>
    <property type="match status" value="1"/>
</dbReference>
<feature type="region of interest" description="Disordered" evidence="10">
    <location>
        <begin position="459"/>
        <end position="503"/>
    </location>
</feature>
<keyword evidence="5" id="KW-0479">Metal-binding</keyword>
<feature type="region of interest" description="Disordered" evidence="10">
    <location>
        <begin position="914"/>
        <end position="942"/>
    </location>
</feature>
<keyword evidence="3" id="KW-0237">DNA synthesis</keyword>
<dbReference type="InterPro" id="IPR043502">
    <property type="entry name" value="DNA/RNA_pol_sf"/>
</dbReference>
<dbReference type="EMBL" id="CAXAMN010003335">
    <property type="protein sequence ID" value="CAK9004027.1"/>
    <property type="molecule type" value="Genomic_DNA"/>
</dbReference>
<feature type="domain" description="UmuC" evidence="11">
    <location>
        <begin position="561"/>
        <end position="747"/>
    </location>
</feature>
<name>A0ABP0IPP4_9DINO</name>
<feature type="domain" description="UmuC" evidence="11">
    <location>
        <begin position="9"/>
        <end position="249"/>
    </location>
</feature>
<evidence type="ECO:0000313" key="12">
    <source>
        <dbReference type="EMBL" id="CAK9004027.1"/>
    </source>
</evidence>
<dbReference type="InterPro" id="IPR036775">
    <property type="entry name" value="DNA_pol_Y-fam_lit_finger_sf"/>
</dbReference>
<organism evidence="12 13">
    <name type="scientific">Durusdinium trenchii</name>
    <dbReference type="NCBI Taxonomy" id="1381693"/>
    <lineage>
        <taxon>Eukaryota</taxon>
        <taxon>Sar</taxon>
        <taxon>Alveolata</taxon>
        <taxon>Dinophyceae</taxon>
        <taxon>Suessiales</taxon>
        <taxon>Symbiodiniaceae</taxon>
        <taxon>Durusdinium</taxon>
    </lineage>
</organism>
<keyword evidence="13" id="KW-1185">Reference proteome</keyword>
<evidence type="ECO:0000256" key="9">
    <source>
        <dbReference type="ARBA" id="ARBA00044975"/>
    </source>
</evidence>
<dbReference type="Gene3D" id="3.30.1490.100">
    <property type="entry name" value="DNA polymerase, Y-family, little finger domain"/>
    <property type="match status" value="2"/>
</dbReference>
<comment type="subcellular location">
    <subcellularLocation>
        <location evidence="1">Nucleus</location>
    </subcellularLocation>
</comment>
<dbReference type="Gene3D" id="3.30.70.270">
    <property type="match status" value="3"/>
</dbReference>
<keyword evidence="7" id="KW-0234">DNA repair</keyword>
<protein>
    <recommendedName>
        <fullName evidence="9">DNA polymerase eta</fullName>
    </recommendedName>
</protein>
<dbReference type="PROSITE" id="PS50173">
    <property type="entry name" value="UMUC"/>
    <property type="match status" value="2"/>
</dbReference>
<dbReference type="SUPFAM" id="SSF56672">
    <property type="entry name" value="DNA/RNA polymerases"/>
    <property type="match status" value="2"/>
</dbReference>
<accession>A0ABP0IPP4</accession>
<dbReference type="Gene3D" id="1.10.150.20">
    <property type="entry name" value="5' to 3' exonuclease, C-terminal subdomain"/>
    <property type="match status" value="2"/>
</dbReference>
<dbReference type="PANTHER" id="PTHR45873">
    <property type="entry name" value="DNA POLYMERASE ETA"/>
    <property type="match status" value="1"/>
</dbReference>
<gene>
    <name evidence="12" type="ORF">CCMP2556_LOCUS7515</name>
</gene>
<dbReference type="Pfam" id="PF00817">
    <property type="entry name" value="IMS"/>
    <property type="match status" value="2"/>
</dbReference>
<keyword evidence="6" id="KW-0227">DNA damage</keyword>
<dbReference type="InterPro" id="IPR052230">
    <property type="entry name" value="DNA_polymerase_eta"/>
</dbReference>
<evidence type="ECO:0000259" key="11">
    <source>
        <dbReference type="PROSITE" id="PS50173"/>
    </source>
</evidence>
<feature type="region of interest" description="Disordered" evidence="10">
    <location>
        <begin position="983"/>
        <end position="1021"/>
    </location>
</feature>
<dbReference type="InterPro" id="IPR017961">
    <property type="entry name" value="DNA_pol_Y-fam_little_finger"/>
</dbReference>
<keyword evidence="8" id="KW-0539">Nucleus</keyword>
<proteinExistence type="inferred from homology"/>
<evidence type="ECO:0000256" key="1">
    <source>
        <dbReference type="ARBA" id="ARBA00004123"/>
    </source>
</evidence>
<evidence type="ECO:0000256" key="3">
    <source>
        <dbReference type="ARBA" id="ARBA00022634"/>
    </source>
</evidence>
<dbReference type="Pfam" id="PF11799">
    <property type="entry name" value="IMS_C"/>
    <property type="match status" value="2"/>
</dbReference>
<keyword evidence="4" id="KW-0808">Transferase</keyword>
<evidence type="ECO:0000313" key="13">
    <source>
        <dbReference type="Proteomes" id="UP001642484"/>
    </source>
</evidence>
<dbReference type="Proteomes" id="UP001642484">
    <property type="component" value="Unassembled WGS sequence"/>
</dbReference>
<dbReference type="SUPFAM" id="SSF100879">
    <property type="entry name" value="Lesion bypass DNA polymerase (Y-family), little finger domain"/>
    <property type="match status" value="2"/>
</dbReference>
<evidence type="ECO:0000256" key="5">
    <source>
        <dbReference type="ARBA" id="ARBA00022723"/>
    </source>
</evidence>
<evidence type="ECO:0000256" key="8">
    <source>
        <dbReference type="ARBA" id="ARBA00023242"/>
    </source>
</evidence>
<evidence type="ECO:0000256" key="7">
    <source>
        <dbReference type="ARBA" id="ARBA00023204"/>
    </source>
</evidence>
<evidence type="ECO:0000256" key="6">
    <source>
        <dbReference type="ARBA" id="ARBA00022763"/>
    </source>
</evidence>
<dbReference type="InterPro" id="IPR043128">
    <property type="entry name" value="Rev_trsase/Diguanyl_cyclase"/>
</dbReference>
<sequence length="1021" mass="111240">MPNARTRVIAHLDLDCFYVQVEQRRLGMGRPPWTSRDSPPAAVQQWDGLIAVNYAARAAGVKRGMRAADAQKACPNIVLVHVETISEGTEEISEGSHMSLAPDRRTQKACLRRYRQASEEVFAVVQKHAGRCEMASIDEVYLDLSEEVAQRLSGSLDLDQLAAAAVCPNGCMADTRDAHLLAALDVVQRLRDDIFAETGFTVSAGIAESKQVAKLASACHKPNKQTLIPSAGVLPFMASVKLKDLRGLGGKLGQKLREALQLDPESPTAELQKVPFAELQRIVGDQSASMVHRLCRGEDREEVKPGEMKRKQYLSFKSLSPAAESVSDLEPWLASLAAELVGRLREDPRRPRSLVLYHRGRLDADHGRNWMAGRTSELTKTISRSVAFPDLHLSTGSTGEMGANAASIIADTAKKLLLERVSSPFPCSRLALGASDFRKVEGSIASFFAKAKVDGAEEVSGVEDDVLPTQAETQSDASDGGSERAPEATSVEATSVGPKDRQPANVAEFHKASRLHFLGTWRERFERWRAEGGAGPRSSHDVTESLRRDLATLQKEPLALWAHLDMDCFFASVATRDMDAPGEEVPTAVVSGLGPSSEICSANYAARRAGVNTHLWFVERATSILPSLRLVPISSELLRSVEDTWKQVYQLLVTACHDVPDNVLMRSCDESALRVEGFADPVAWAEALRKAVFQQTGCTCSVGLGPTQLVAKLATKACKPNGVRRVLEDEVKKFVGELPLKDMPQVGRAMTAKLQERGLETCSDLQALEKKRLREWFGVKGETLWLNAQGLDQETSLVPTQRKSVSAEMNWGIRCQDRPAAVKILSEVAKQLCDRLSICNLRANHLTLKLKIAVPGWVEPIKKGGHGQCDDVSRSSSLPLTSDLQMLQRFALQLFDSLSPDPVRLRGMGLAARLGSGETPSASSRSPKKAHSEASGIARWLRRPESKQAIDVDDVDLDSTRPTVTCPVCMQVLDPASADAHVNRHFEEPAEVPGGAEPPAKRPRLKAEGAPGSDSECEIIA</sequence>
<dbReference type="InterPro" id="IPR053848">
    <property type="entry name" value="IMS_HHH_1"/>
</dbReference>
<comment type="similarity">
    <text evidence="2">Belongs to the DNA polymerase type-Y family.</text>
</comment>
<reference evidence="12 13" key="1">
    <citation type="submission" date="2024-02" db="EMBL/GenBank/DDBJ databases">
        <authorList>
            <person name="Chen Y."/>
            <person name="Shah S."/>
            <person name="Dougan E. K."/>
            <person name="Thang M."/>
            <person name="Chan C."/>
        </authorList>
    </citation>
    <scope>NUCLEOTIDE SEQUENCE [LARGE SCALE GENOMIC DNA]</scope>
</reference>
<evidence type="ECO:0000256" key="4">
    <source>
        <dbReference type="ARBA" id="ARBA00022679"/>
    </source>
</evidence>
<dbReference type="Gene3D" id="3.40.1170.60">
    <property type="match status" value="2"/>
</dbReference>
<dbReference type="PANTHER" id="PTHR45873:SF1">
    <property type="entry name" value="DNA POLYMERASE ETA"/>
    <property type="match status" value="1"/>
</dbReference>
<dbReference type="InterPro" id="IPR001126">
    <property type="entry name" value="UmuC"/>
</dbReference>
<evidence type="ECO:0000256" key="2">
    <source>
        <dbReference type="ARBA" id="ARBA00010945"/>
    </source>
</evidence>
<evidence type="ECO:0000256" key="10">
    <source>
        <dbReference type="SAM" id="MobiDB-lite"/>
    </source>
</evidence>
<comment type="caution">
    <text evidence="12">The sequence shown here is derived from an EMBL/GenBank/DDBJ whole genome shotgun (WGS) entry which is preliminary data.</text>
</comment>